<dbReference type="InterPro" id="IPR043964">
    <property type="entry name" value="P-loop_TraG"/>
</dbReference>
<dbReference type="CDD" id="cd01127">
    <property type="entry name" value="TrwB_TraG_TraD_VirD4"/>
    <property type="match status" value="1"/>
</dbReference>
<dbReference type="Gene3D" id="3.40.50.300">
    <property type="entry name" value="P-loop containing nucleotide triphosphate hydrolases"/>
    <property type="match status" value="1"/>
</dbReference>
<dbReference type="Gene3D" id="1.10.8.730">
    <property type="match status" value="1"/>
</dbReference>
<protein>
    <recommendedName>
        <fullName evidence="6">AAA-like domain-containing protein</fullName>
    </recommendedName>
</protein>
<comment type="similarity">
    <text evidence="1">Belongs to the TrbE/VirB4 family.</text>
</comment>
<reference evidence="5" key="1">
    <citation type="submission" date="2021-01" db="EMBL/GenBank/DDBJ databases">
        <title>Whole genome shotgun sequence of Actinoplanes capillaceus NBRC 16408.</title>
        <authorList>
            <person name="Komaki H."/>
            <person name="Tamura T."/>
        </authorList>
    </citation>
    <scope>NUCLEOTIDE SEQUENCE [LARGE SCALE GENOMIC DNA]</scope>
    <source>
        <strain evidence="5">NBRC 16408</strain>
    </source>
</reference>
<dbReference type="PANTHER" id="PTHR30121:SF6">
    <property type="entry name" value="SLR6007 PROTEIN"/>
    <property type="match status" value="1"/>
</dbReference>
<evidence type="ECO:0000259" key="3">
    <source>
        <dbReference type="Pfam" id="PF03135"/>
    </source>
</evidence>
<name>A0ABQ3WY23_9ACTN</name>
<evidence type="ECO:0000259" key="4">
    <source>
        <dbReference type="Pfam" id="PF19044"/>
    </source>
</evidence>
<evidence type="ECO:0000313" key="5">
    <source>
        <dbReference type="EMBL" id="GID51192.1"/>
    </source>
</evidence>
<dbReference type="RefSeq" id="WP_204301162.1">
    <property type="nucleotide sequence ID" value="NZ_BAAAGQ010000057.1"/>
</dbReference>
<proteinExistence type="inferred from homology"/>
<feature type="domain" description="Helicase HerA central" evidence="2">
    <location>
        <begin position="266"/>
        <end position="307"/>
    </location>
</feature>
<evidence type="ECO:0000256" key="1">
    <source>
        <dbReference type="ARBA" id="ARBA00006512"/>
    </source>
</evidence>
<evidence type="ECO:0008006" key="6">
    <source>
        <dbReference type="Google" id="ProtNLM"/>
    </source>
</evidence>
<sequence>MSRREPTTRQRGKRRWWGRQRGELDDAAAQDQAVLGAVLGPAAVETGPRHLRVGDGFATTLIITGYPPEVGMAWLDSLLSWPGRLDVVQHIEPIPAAVAARRLRTQRARLESNRRADAEKGRLVDPVTEAAAEDAADLADRVARGASRMFRVGHYLCIHAPTEEELVEAIADVRAAAASVLLDTQPATWRQLQGWLSTLPVATDLLRMRRVFDTDALAASFPLASADLPAPLPGEGVPGGGVLYGVNIASAGVVWWDRWSQDNHNSAVLARSGAGKSYLVKLETLRSLYDGVQVSIIDPEDEYLRLCDAVGGTAIQLGMPGIRVNPFDIPPGEQRPDGLQRRAMFLHTLIAVLLGEQPPPAERSALDRAINATFAAAGITNDPATWRRPAPLLRDLAATLESSDLVAAQTLAARLSPWTEGSFKDLFDGPTTFRPRGHLVVWSTRQLADELRGPGMLLALDAIWRDVDVPTGRVDGVGSRRLVVVDEAWTLLREGEGAKFLYRLAKAARKRRAGVAVITQDAADLLGSELGQAVIANAATQILMRQAPQAIDLIADTFALTAGEARLLLGAGRGEALLLAGAHRVAFQTVASAREHQLCAGLADLLDDTDF</sequence>
<feature type="domain" description="CagE TrbE VirB component of type IV transporter system central" evidence="3">
    <location>
        <begin position="57"/>
        <end position="174"/>
    </location>
</feature>
<comment type="caution">
    <text evidence="5">The sequence shown here is derived from an EMBL/GenBank/DDBJ whole genome shotgun (WGS) entry which is preliminary data.</text>
</comment>
<accession>A0ABQ3WY23</accession>
<gene>
    <name evidence="5" type="ORF">Aca07nite_84670</name>
</gene>
<dbReference type="InterPro" id="IPR018145">
    <property type="entry name" value="CagE_TrbE_VirB_cntrl_dom"/>
</dbReference>
<dbReference type="SUPFAM" id="SSF52540">
    <property type="entry name" value="P-loop containing nucleoside triphosphate hydrolases"/>
    <property type="match status" value="1"/>
</dbReference>
<dbReference type="InterPro" id="IPR027417">
    <property type="entry name" value="P-loop_NTPase"/>
</dbReference>
<dbReference type="Pfam" id="PF03135">
    <property type="entry name" value="CagE_TrbE_VirB"/>
    <property type="match status" value="1"/>
</dbReference>
<evidence type="ECO:0000259" key="2">
    <source>
        <dbReference type="Pfam" id="PF01935"/>
    </source>
</evidence>
<dbReference type="Pfam" id="PF19044">
    <property type="entry name" value="P-loop_TraG"/>
    <property type="match status" value="1"/>
</dbReference>
<dbReference type="PANTHER" id="PTHR30121">
    <property type="entry name" value="UNCHARACTERIZED PROTEIN YJGR-RELATED"/>
    <property type="match status" value="1"/>
</dbReference>
<dbReference type="EMBL" id="BOMF01000172">
    <property type="protein sequence ID" value="GID51192.1"/>
    <property type="molecule type" value="Genomic_DNA"/>
</dbReference>
<dbReference type="InterPro" id="IPR002789">
    <property type="entry name" value="HerA_central"/>
</dbReference>
<dbReference type="Pfam" id="PF01935">
    <property type="entry name" value="DUF87"/>
    <property type="match status" value="1"/>
</dbReference>
<organism evidence="5">
    <name type="scientific">Actinoplanes campanulatus</name>
    <dbReference type="NCBI Taxonomy" id="113559"/>
    <lineage>
        <taxon>Bacteria</taxon>
        <taxon>Bacillati</taxon>
        <taxon>Actinomycetota</taxon>
        <taxon>Actinomycetes</taxon>
        <taxon>Micromonosporales</taxon>
        <taxon>Micromonosporaceae</taxon>
        <taxon>Actinoplanes</taxon>
    </lineage>
</organism>
<dbReference type="InterPro" id="IPR051162">
    <property type="entry name" value="T4SS_component"/>
</dbReference>
<feature type="domain" description="TraG P-loop" evidence="4">
    <location>
        <begin position="478"/>
        <end position="571"/>
    </location>
</feature>